<evidence type="ECO:0000313" key="2">
    <source>
        <dbReference type="EMBL" id="SIT00337.1"/>
    </source>
</evidence>
<feature type="transmembrane region" description="Helical" evidence="1">
    <location>
        <begin position="9"/>
        <end position="31"/>
    </location>
</feature>
<feature type="transmembrane region" description="Helical" evidence="1">
    <location>
        <begin position="37"/>
        <end position="55"/>
    </location>
</feature>
<protein>
    <submittedName>
        <fullName evidence="2">Uncharacterized protein</fullName>
    </submittedName>
</protein>
<name>A0ABY1L0C7_9BACI</name>
<keyword evidence="1" id="KW-1133">Transmembrane helix</keyword>
<keyword evidence="3" id="KW-1185">Reference proteome</keyword>
<accession>A0ABY1L0C7</accession>
<comment type="caution">
    <text evidence="2">The sequence shown here is derived from an EMBL/GenBank/DDBJ whole genome shotgun (WGS) entry which is preliminary data.</text>
</comment>
<proteinExistence type="predicted"/>
<reference evidence="2 3" key="1">
    <citation type="submission" date="2017-01" db="EMBL/GenBank/DDBJ databases">
        <authorList>
            <person name="Varghese N."/>
            <person name="Submissions S."/>
        </authorList>
    </citation>
    <scope>NUCLEOTIDE SEQUENCE [LARGE SCALE GENOMIC DNA]</scope>
    <source>
        <strain evidence="2 3">DSM 22782</strain>
    </source>
</reference>
<organism evidence="2 3">
    <name type="scientific">Salimicrobium salexigens</name>
    <dbReference type="NCBI Taxonomy" id="908941"/>
    <lineage>
        <taxon>Bacteria</taxon>
        <taxon>Bacillati</taxon>
        <taxon>Bacillota</taxon>
        <taxon>Bacilli</taxon>
        <taxon>Bacillales</taxon>
        <taxon>Bacillaceae</taxon>
        <taxon>Salimicrobium</taxon>
    </lineage>
</organism>
<evidence type="ECO:0000256" key="1">
    <source>
        <dbReference type="SAM" id="Phobius"/>
    </source>
</evidence>
<feature type="transmembrane region" description="Helical" evidence="1">
    <location>
        <begin position="67"/>
        <end position="89"/>
    </location>
</feature>
<evidence type="ECO:0000313" key="3">
    <source>
        <dbReference type="Proteomes" id="UP000199777"/>
    </source>
</evidence>
<dbReference type="Proteomes" id="UP000199777">
    <property type="component" value="Unassembled WGS sequence"/>
</dbReference>
<keyword evidence="1" id="KW-0812">Transmembrane</keyword>
<keyword evidence="1" id="KW-0472">Membrane</keyword>
<sequence length="90" mass="10440">MSEGKKQMYFYLTIGYIGVLFLVLTGFRLIWLGDSTGHTLALLSLLFIAGFWRYIERELIPKTKERLIIKSIFISLLIILFLGGCYLLFK</sequence>
<gene>
    <name evidence="2" type="ORF">SAMN05421758_1211</name>
</gene>
<dbReference type="EMBL" id="FTOK01000021">
    <property type="protein sequence ID" value="SIT00337.1"/>
    <property type="molecule type" value="Genomic_DNA"/>
</dbReference>